<evidence type="ECO:0008006" key="4">
    <source>
        <dbReference type="Google" id="ProtNLM"/>
    </source>
</evidence>
<comment type="caution">
    <text evidence="2">The sequence shown here is derived from an EMBL/GenBank/DDBJ whole genome shotgun (WGS) entry which is preliminary data.</text>
</comment>
<gene>
    <name evidence="2" type="ORF">H6G03_09990</name>
</gene>
<evidence type="ECO:0000313" key="3">
    <source>
        <dbReference type="Proteomes" id="UP000641646"/>
    </source>
</evidence>
<dbReference type="EMBL" id="JACJPW010000020">
    <property type="protein sequence ID" value="MBD2181434.1"/>
    <property type="molecule type" value="Genomic_DNA"/>
</dbReference>
<dbReference type="Pfam" id="PF14218">
    <property type="entry name" value="COP23"/>
    <property type="match status" value="1"/>
</dbReference>
<feature type="signal peptide" evidence="1">
    <location>
        <begin position="1"/>
        <end position="30"/>
    </location>
</feature>
<keyword evidence="3" id="KW-1185">Reference proteome</keyword>
<reference evidence="2" key="1">
    <citation type="journal article" date="2015" name="ISME J.">
        <title>Draft Genome Sequence of Streptomyces incarnatus NRRL8089, which Produces the Nucleoside Antibiotic Sinefungin.</title>
        <authorList>
            <person name="Oshima K."/>
            <person name="Hattori M."/>
            <person name="Shimizu H."/>
            <person name="Fukuda K."/>
            <person name="Nemoto M."/>
            <person name="Inagaki K."/>
            <person name="Tamura T."/>
        </authorList>
    </citation>
    <scope>NUCLEOTIDE SEQUENCE</scope>
    <source>
        <strain evidence="2">FACHB-1375</strain>
    </source>
</reference>
<dbReference type="InterPro" id="IPR025478">
    <property type="entry name" value="COP23"/>
</dbReference>
<evidence type="ECO:0000313" key="2">
    <source>
        <dbReference type="EMBL" id="MBD2181434.1"/>
    </source>
</evidence>
<evidence type="ECO:0000256" key="1">
    <source>
        <dbReference type="SAM" id="SignalP"/>
    </source>
</evidence>
<organism evidence="2 3">
    <name type="scientific">Aerosakkonema funiforme FACHB-1375</name>
    <dbReference type="NCBI Taxonomy" id="2949571"/>
    <lineage>
        <taxon>Bacteria</taxon>
        <taxon>Bacillati</taxon>
        <taxon>Cyanobacteriota</taxon>
        <taxon>Cyanophyceae</taxon>
        <taxon>Oscillatoriophycideae</taxon>
        <taxon>Aerosakkonematales</taxon>
        <taxon>Aerosakkonemataceae</taxon>
        <taxon>Aerosakkonema</taxon>
    </lineage>
</organism>
<keyword evidence="1" id="KW-0732">Signal</keyword>
<sequence length="194" mass="20852">MNNAALLPQLCSALAIAFLSASTLTPPSRAEGGSTNTTNATFFCGTSNGVPATMARTPRGEIPMILWNSPTIVQSGDTQKQCEDVSNRLQSYYNNGTFKYITTRRMNGQTVACVAQQNNDEATCSGDPLFALNIPPQSKPADALQGIFRIRMASAGVINETFAPVYISLDKLLQGEYPPTGSNTRRSPSRNNPQ</sequence>
<dbReference type="RefSeq" id="WP_190464212.1">
    <property type="nucleotide sequence ID" value="NZ_JACJPW010000020.1"/>
</dbReference>
<name>A0A926ZG77_9CYAN</name>
<proteinExistence type="predicted"/>
<reference evidence="2" key="2">
    <citation type="submission" date="2020-08" db="EMBL/GenBank/DDBJ databases">
        <authorList>
            <person name="Chen M."/>
            <person name="Teng W."/>
            <person name="Zhao L."/>
            <person name="Hu C."/>
            <person name="Zhou Y."/>
            <person name="Han B."/>
            <person name="Song L."/>
            <person name="Shu W."/>
        </authorList>
    </citation>
    <scope>NUCLEOTIDE SEQUENCE</scope>
    <source>
        <strain evidence="2">FACHB-1375</strain>
    </source>
</reference>
<feature type="chain" id="PRO_5036976011" description="Circadian oscillating protein COP23" evidence="1">
    <location>
        <begin position="31"/>
        <end position="194"/>
    </location>
</feature>
<dbReference type="AlphaFoldDB" id="A0A926ZG77"/>
<protein>
    <recommendedName>
        <fullName evidence="4">Circadian oscillating protein COP23</fullName>
    </recommendedName>
</protein>
<accession>A0A926ZG77</accession>
<dbReference type="Proteomes" id="UP000641646">
    <property type="component" value="Unassembled WGS sequence"/>
</dbReference>